<evidence type="ECO:0000256" key="2">
    <source>
        <dbReference type="ARBA" id="ARBA00023125"/>
    </source>
</evidence>
<dbReference type="GO" id="GO:0003677">
    <property type="term" value="F:DNA binding"/>
    <property type="evidence" value="ECO:0007669"/>
    <property type="project" value="UniProtKB-KW"/>
</dbReference>
<dbReference type="PROSITE" id="PS50110">
    <property type="entry name" value="RESPONSE_REGULATORY"/>
    <property type="match status" value="1"/>
</dbReference>
<accession>A0A4R1BRE4</accession>
<gene>
    <name evidence="6" type="ORF">E0L93_01710</name>
</gene>
<dbReference type="AlphaFoldDB" id="A0A4R1BRE4"/>
<evidence type="ECO:0000256" key="3">
    <source>
        <dbReference type="PROSITE-ProRule" id="PRU00169"/>
    </source>
</evidence>
<keyword evidence="1 3" id="KW-0597">Phosphoprotein</keyword>
<evidence type="ECO:0000313" key="7">
    <source>
        <dbReference type="Proteomes" id="UP000295244"/>
    </source>
</evidence>
<dbReference type="Pfam" id="PF00072">
    <property type="entry name" value="Response_reg"/>
    <property type="match status" value="1"/>
</dbReference>
<dbReference type="Pfam" id="PF00196">
    <property type="entry name" value="GerE"/>
    <property type="match status" value="1"/>
</dbReference>
<proteinExistence type="predicted"/>
<dbReference type="PROSITE" id="PS50043">
    <property type="entry name" value="HTH_LUXR_2"/>
    <property type="match status" value="1"/>
</dbReference>
<dbReference type="PRINTS" id="PR00038">
    <property type="entry name" value="HTHLUXR"/>
</dbReference>
<dbReference type="PANTHER" id="PTHR43214:SF43">
    <property type="entry name" value="TWO-COMPONENT RESPONSE REGULATOR"/>
    <property type="match status" value="1"/>
</dbReference>
<dbReference type="SMART" id="SM00421">
    <property type="entry name" value="HTH_LUXR"/>
    <property type="match status" value="1"/>
</dbReference>
<protein>
    <submittedName>
        <fullName evidence="6">Response regulator transcription factor</fullName>
    </submittedName>
</protein>
<reference evidence="6 7" key="1">
    <citation type="submission" date="2019-03" db="EMBL/GenBank/DDBJ databases">
        <title>Whole genome sequence of a novel Rubrobacter taiwanensis strain, isolated from Yellowstone National Park.</title>
        <authorList>
            <person name="Freed S."/>
            <person name="Ramaley R.F."/>
            <person name="Kyndt J.A."/>
        </authorList>
    </citation>
    <scope>NUCLEOTIDE SEQUENCE [LARGE SCALE GENOMIC DNA]</scope>
    <source>
        <strain evidence="6 7">Yellowstone</strain>
    </source>
</reference>
<dbReference type="RefSeq" id="WP_132687813.1">
    <property type="nucleotide sequence ID" value="NZ_SKBU01000004.1"/>
</dbReference>
<dbReference type="SUPFAM" id="SSF46894">
    <property type="entry name" value="C-terminal effector domain of the bipartite response regulators"/>
    <property type="match status" value="1"/>
</dbReference>
<dbReference type="InterPro" id="IPR039420">
    <property type="entry name" value="WalR-like"/>
</dbReference>
<comment type="caution">
    <text evidence="6">The sequence shown here is derived from an EMBL/GenBank/DDBJ whole genome shotgun (WGS) entry which is preliminary data.</text>
</comment>
<evidence type="ECO:0000259" key="5">
    <source>
        <dbReference type="PROSITE" id="PS50110"/>
    </source>
</evidence>
<dbReference type="InterPro" id="IPR011006">
    <property type="entry name" value="CheY-like_superfamily"/>
</dbReference>
<feature type="domain" description="Response regulatory" evidence="5">
    <location>
        <begin position="3"/>
        <end position="119"/>
    </location>
</feature>
<dbReference type="EMBL" id="SKBU01000004">
    <property type="protein sequence ID" value="TCJ20314.1"/>
    <property type="molecule type" value="Genomic_DNA"/>
</dbReference>
<dbReference type="CDD" id="cd06170">
    <property type="entry name" value="LuxR_C_like"/>
    <property type="match status" value="1"/>
</dbReference>
<feature type="domain" description="HTH luxR-type" evidence="4">
    <location>
        <begin position="150"/>
        <end position="215"/>
    </location>
</feature>
<dbReference type="OrthoDB" id="154278at2"/>
<organism evidence="6 7">
    <name type="scientific">Rubrobacter taiwanensis</name>
    <dbReference type="NCBI Taxonomy" id="185139"/>
    <lineage>
        <taxon>Bacteria</taxon>
        <taxon>Bacillati</taxon>
        <taxon>Actinomycetota</taxon>
        <taxon>Rubrobacteria</taxon>
        <taxon>Rubrobacterales</taxon>
        <taxon>Rubrobacteraceae</taxon>
        <taxon>Rubrobacter</taxon>
    </lineage>
</organism>
<evidence type="ECO:0000256" key="1">
    <source>
        <dbReference type="ARBA" id="ARBA00022553"/>
    </source>
</evidence>
<dbReference type="InterPro" id="IPR000792">
    <property type="entry name" value="Tscrpt_reg_LuxR_C"/>
</dbReference>
<dbReference type="PANTHER" id="PTHR43214">
    <property type="entry name" value="TWO-COMPONENT RESPONSE REGULATOR"/>
    <property type="match status" value="1"/>
</dbReference>
<dbReference type="SUPFAM" id="SSF52172">
    <property type="entry name" value="CheY-like"/>
    <property type="match status" value="1"/>
</dbReference>
<keyword evidence="7" id="KW-1185">Reference proteome</keyword>
<dbReference type="GO" id="GO:0000160">
    <property type="term" value="P:phosphorelay signal transduction system"/>
    <property type="evidence" value="ECO:0007669"/>
    <property type="project" value="InterPro"/>
</dbReference>
<dbReference type="Proteomes" id="UP000295244">
    <property type="component" value="Unassembled WGS sequence"/>
</dbReference>
<dbReference type="InterPro" id="IPR016032">
    <property type="entry name" value="Sig_transdc_resp-reg_C-effctor"/>
</dbReference>
<evidence type="ECO:0000259" key="4">
    <source>
        <dbReference type="PROSITE" id="PS50043"/>
    </source>
</evidence>
<dbReference type="SMART" id="SM00448">
    <property type="entry name" value="REC"/>
    <property type="match status" value="1"/>
</dbReference>
<dbReference type="GO" id="GO:0006355">
    <property type="term" value="P:regulation of DNA-templated transcription"/>
    <property type="evidence" value="ECO:0007669"/>
    <property type="project" value="InterPro"/>
</dbReference>
<dbReference type="InterPro" id="IPR001789">
    <property type="entry name" value="Sig_transdc_resp-reg_receiver"/>
</dbReference>
<dbReference type="CDD" id="cd17535">
    <property type="entry name" value="REC_NarL-like"/>
    <property type="match status" value="1"/>
</dbReference>
<dbReference type="InterPro" id="IPR058245">
    <property type="entry name" value="NreC/VraR/RcsB-like_REC"/>
</dbReference>
<dbReference type="Gene3D" id="3.40.50.2300">
    <property type="match status" value="1"/>
</dbReference>
<evidence type="ECO:0000313" key="6">
    <source>
        <dbReference type="EMBL" id="TCJ20314.1"/>
    </source>
</evidence>
<dbReference type="PROSITE" id="PS00622">
    <property type="entry name" value="HTH_LUXR_1"/>
    <property type="match status" value="1"/>
</dbReference>
<sequence length="222" mass="24334">MARVLIVDDHDTVRNGIRVMLAGEPGIEIAGEASNGLEALHLCRRVRPDLVLMDVRMPELDGLAATRSIKRRFPDISVLMLTMYENQDYLLEAIRAGAAGYVLKDAPQQHLVTAIRKVLEGETTLNRAMANKLIYDLANNAPRPGGILSSGTSSHSLTPRELEVLELLALGKTNREIAQQFVLSVGTIKNHVEHIISKLGVSDRTQAVVRALEQGIITFPKS</sequence>
<feature type="modified residue" description="4-aspartylphosphate" evidence="3">
    <location>
        <position position="54"/>
    </location>
</feature>
<name>A0A4R1BRE4_9ACTN</name>
<keyword evidence="2" id="KW-0238">DNA-binding</keyword>